<dbReference type="EMBL" id="LSYU01000040">
    <property type="protein sequence ID" value="KXX65086.1"/>
    <property type="molecule type" value="Genomic_DNA"/>
</dbReference>
<comment type="caution">
    <text evidence="1">The sequence shown here is derived from an EMBL/GenBank/DDBJ whole genome shotgun (WGS) entry which is preliminary data.</text>
</comment>
<gene>
    <name evidence="1" type="ORF">AY586_11510</name>
</gene>
<reference evidence="1 2" key="1">
    <citation type="submission" date="2016-02" db="EMBL/GenBank/DDBJ databases">
        <title>Genome sequence of Marichromatium gracile YL-28, a purple sulfur bacterium.</title>
        <authorList>
            <person name="Zhao C."/>
            <person name="Hong X."/>
            <person name="Chen S."/>
            <person name="Yang S."/>
        </authorList>
    </citation>
    <scope>NUCLEOTIDE SEQUENCE [LARGE SCALE GENOMIC DNA]</scope>
    <source>
        <strain evidence="1 2">YL28</strain>
    </source>
</reference>
<protein>
    <submittedName>
        <fullName evidence="1">Uncharacterized protein</fullName>
    </submittedName>
</protein>
<keyword evidence="2" id="KW-1185">Reference proteome</keyword>
<evidence type="ECO:0000313" key="2">
    <source>
        <dbReference type="Proteomes" id="UP000075766"/>
    </source>
</evidence>
<evidence type="ECO:0000313" key="1">
    <source>
        <dbReference type="EMBL" id="KXX65086.1"/>
    </source>
</evidence>
<accession>A0ABR5VID7</accession>
<name>A0ABR5VID7_MARGR</name>
<sequence>MHTRPTTPQGRHDREALLHQVRTLLGRRCRLRGASWRLIDLLPGEELLILESDDEHAAEIQADQYGRPRQRRNTLLQVPLFDRHRCPSAPLRELLDTLTPTLGRRH</sequence>
<dbReference type="Proteomes" id="UP000075766">
    <property type="component" value="Unassembled WGS sequence"/>
</dbReference>
<proteinExistence type="predicted"/>
<dbReference type="RefSeq" id="WP_062273992.1">
    <property type="nucleotide sequence ID" value="NZ_JAKEDQ010000037.1"/>
</dbReference>
<organism evidence="1 2">
    <name type="scientific">Marichromatium gracile</name>
    <name type="common">Chromatium gracile</name>
    <dbReference type="NCBI Taxonomy" id="1048"/>
    <lineage>
        <taxon>Bacteria</taxon>
        <taxon>Pseudomonadati</taxon>
        <taxon>Pseudomonadota</taxon>
        <taxon>Gammaproteobacteria</taxon>
        <taxon>Chromatiales</taxon>
        <taxon>Chromatiaceae</taxon>
        <taxon>Marichromatium</taxon>
    </lineage>
</organism>